<evidence type="ECO:0000259" key="1">
    <source>
        <dbReference type="Pfam" id="PF05685"/>
    </source>
</evidence>
<keyword evidence="2" id="KW-0255">Endonuclease</keyword>
<proteinExistence type="predicted"/>
<accession>A0AAU6Q454</accession>
<dbReference type="InterPro" id="IPR012296">
    <property type="entry name" value="Nuclease_put_TT1808"/>
</dbReference>
<keyword evidence="2" id="KW-0378">Hydrolase</keyword>
<evidence type="ECO:0000313" key="2">
    <source>
        <dbReference type="EMBL" id="WYF45114.1"/>
    </source>
</evidence>
<reference evidence="2" key="1">
    <citation type="submission" date="2024-03" db="EMBL/GenBank/DDBJ databases">
        <title>Deinococcus weizhi sp. nov., isolated from human skin.</title>
        <authorList>
            <person name="Wei Z."/>
            <person name="Tian F."/>
            <person name="Yang C."/>
            <person name="Xin L.T."/>
            <person name="Wen Z.J."/>
            <person name="Lan K.C."/>
            <person name="Yu L."/>
            <person name="Zhe W."/>
            <person name="Dan F.D."/>
            <person name="Jun W."/>
            <person name="Rui Z."/>
            <person name="Yong X.J."/>
            <person name="Ting Y."/>
            <person name="Wei X."/>
            <person name="Xu Z.G."/>
            <person name="Xin Z."/>
            <person name="Dong F.G."/>
            <person name="Ni X.M."/>
            <person name="Zheng M.G."/>
            <person name="Chun Y."/>
            <person name="Qian W.X."/>
        </authorList>
    </citation>
    <scope>NUCLEOTIDE SEQUENCE</scope>
    <source>
        <strain evidence="2">VB142</strain>
    </source>
</reference>
<dbReference type="AlphaFoldDB" id="A0AAU6Q454"/>
<gene>
    <name evidence="2" type="ORF">WDJ50_03060</name>
</gene>
<sequence length="185" mass="20900">MTEPAFRKLTEDEYLRLLEESDVRYEYVDGFVYAQAGAASAHNQIAMNLAVMLSPVARKAGCLAYQSDMRLQISLNTRKYYFPDFLVTCESVTPDTMVVSQPCLLVEILSPSTARTDRHEKWTDYQQIASLQTYLLLDGQHRAASVYQRTSEGWQYFELGEGDTLQLVCPAVTLTLADLYDGTSL</sequence>
<dbReference type="InterPro" id="IPR008538">
    <property type="entry name" value="Uma2"/>
</dbReference>
<dbReference type="Gene3D" id="3.90.1570.10">
    <property type="entry name" value="tt1808, chain A"/>
    <property type="match status" value="1"/>
</dbReference>
<dbReference type="Pfam" id="PF05685">
    <property type="entry name" value="Uma2"/>
    <property type="match status" value="1"/>
</dbReference>
<dbReference type="RefSeq" id="WP_339096286.1">
    <property type="nucleotide sequence ID" value="NZ_CP149782.1"/>
</dbReference>
<dbReference type="GO" id="GO:0004519">
    <property type="term" value="F:endonuclease activity"/>
    <property type="evidence" value="ECO:0007669"/>
    <property type="project" value="UniProtKB-KW"/>
</dbReference>
<dbReference type="PANTHER" id="PTHR36558">
    <property type="entry name" value="GLR1098 PROTEIN"/>
    <property type="match status" value="1"/>
</dbReference>
<keyword evidence="2" id="KW-0540">Nuclease</keyword>
<dbReference type="InterPro" id="IPR011335">
    <property type="entry name" value="Restrct_endonuc-II-like"/>
</dbReference>
<dbReference type="SUPFAM" id="SSF52980">
    <property type="entry name" value="Restriction endonuclease-like"/>
    <property type="match status" value="1"/>
</dbReference>
<protein>
    <submittedName>
        <fullName evidence="2">Uma2 family endonuclease</fullName>
    </submittedName>
</protein>
<organism evidence="2">
    <name type="scientific">Deinococcus sp. VB142</name>
    <dbReference type="NCBI Taxonomy" id="3112952"/>
    <lineage>
        <taxon>Bacteria</taxon>
        <taxon>Thermotogati</taxon>
        <taxon>Deinococcota</taxon>
        <taxon>Deinococci</taxon>
        <taxon>Deinococcales</taxon>
        <taxon>Deinococcaceae</taxon>
        <taxon>Deinococcus</taxon>
    </lineage>
</organism>
<dbReference type="EMBL" id="CP149782">
    <property type="protein sequence ID" value="WYF45114.1"/>
    <property type="molecule type" value="Genomic_DNA"/>
</dbReference>
<name>A0AAU6Q454_9DEIO</name>
<feature type="domain" description="Putative restriction endonuclease" evidence="1">
    <location>
        <begin position="12"/>
        <end position="176"/>
    </location>
</feature>
<dbReference type="CDD" id="cd06260">
    <property type="entry name" value="DUF820-like"/>
    <property type="match status" value="1"/>
</dbReference>
<dbReference type="PANTHER" id="PTHR36558:SF1">
    <property type="entry name" value="RESTRICTION ENDONUCLEASE DOMAIN-CONTAINING PROTEIN-RELATED"/>
    <property type="match status" value="1"/>
</dbReference>